<keyword evidence="4 5" id="KW-0173">Coenzyme A biosynthesis</keyword>
<comment type="similarity">
    <text evidence="1 5">Belongs to the CoaE family.</text>
</comment>
<dbReference type="SUPFAM" id="SSF52540">
    <property type="entry name" value="P-loop containing nucleoside triphosphate hydrolases"/>
    <property type="match status" value="1"/>
</dbReference>
<protein>
    <recommendedName>
        <fullName evidence="5 6">Dephospho-CoA kinase</fullName>
        <ecNumber evidence="5 6">2.7.1.24</ecNumber>
    </recommendedName>
    <alternativeName>
        <fullName evidence="5">Dephosphocoenzyme A kinase</fullName>
    </alternativeName>
</protein>
<comment type="function">
    <text evidence="5">Catalyzes the phosphorylation of the 3'-hydroxyl group of dephosphocoenzyme A to form coenzyme A.</text>
</comment>
<evidence type="ECO:0000313" key="8">
    <source>
        <dbReference type="Proteomes" id="UP000005316"/>
    </source>
</evidence>
<dbReference type="InterPro" id="IPR027417">
    <property type="entry name" value="P-loop_NTPase"/>
</dbReference>
<comment type="caution">
    <text evidence="7">The sequence shown here is derived from an EMBL/GenBank/DDBJ whole genome shotgun (WGS) entry which is preliminary data.</text>
</comment>
<evidence type="ECO:0000256" key="1">
    <source>
        <dbReference type="ARBA" id="ARBA00009018"/>
    </source>
</evidence>
<accession>F9DW02</accession>
<dbReference type="eggNOG" id="COG0237">
    <property type="taxonomic scope" value="Bacteria"/>
</dbReference>
<sequence length="202" mass="22559">MIEVIIGLTGSIASGKSTVANMLREKGYPIVDADVIARQVVEPGSPLLNEIQHAFGSDVIQKDGSLNREELGALIFHDENKRVQLNELMHPAIRGEMVSQKEQYLQQGYQTVIMDIPLLFESELHSYVEKILVVSVTKELQKQRLIARNELSEQEADARIASQLDMDIKESGADAVIHNNGTIEETEKQLEKILADWQATPL</sequence>
<keyword evidence="2 5" id="KW-0547">Nucleotide-binding</keyword>
<dbReference type="GO" id="GO:0004140">
    <property type="term" value="F:dephospho-CoA kinase activity"/>
    <property type="evidence" value="ECO:0007669"/>
    <property type="project" value="UniProtKB-UniRule"/>
</dbReference>
<evidence type="ECO:0000256" key="6">
    <source>
        <dbReference type="NCBIfam" id="TIGR00152"/>
    </source>
</evidence>
<keyword evidence="5 7" id="KW-0418">Kinase</keyword>
<dbReference type="PANTHER" id="PTHR10695">
    <property type="entry name" value="DEPHOSPHO-COA KINASE-RELATED"/>
    <property type="match status" value="1"/>
</dbReference>
<comment type="subcellular location">
    <subcellularLocation>
        <location evidence="5">Cytoplasm</location>
    </subcellularLocation>
</comment>
<comment type="catalytic activity">
    <reaction evidence="5">
        <text>3'-dephospho-CoA + ATP = ADP + CoA + H(+)</text>
        <dbReference type="Rhea" id="RHEA:18245"/>
        <dbReference type="ChEBI" id="CHEBI:15378"/>
        <dbReference type="ChEBI" id="CHEBI:30616"/>
        <dbReference type="ChEBI" id="CHEBI:57287"/>
        <dbReference type="ChEBI" id="CHEBI:57328"/>
        <dbReference type="ChEBI" id="CHEBI:456216"/>
        <dbReference type="EC" id="2.7.1.24"/>
    </reaction>
</comment>
<dbReference type="EC" id="2.7.1.24" evidence="5 6"/>
<dbReference type="NCBIfam" id="TIGR00152">
    <property type="entry name" value="dephospho-CoA kinase"/>
    <property type="match status" value="1"/>
</dbReference>
<evidence type="ECO:0000256" key="5">
    <source>
        <dbReference type="HAMAP-Rule" id="MF_00376"/>
    </source>
</evidence>
<dbReference type="HAMAP" id="MF_00376">
    <property type="entry name" value="Dephospho_CoA_kinase"/>
    <property type="match status" value="1"/>
</dbReference>
<dbReference type="STRING" id="759851.SAMN04244570_1189"/>
<keyword evidence="3 5" id="KW-0067">ATP-binding</keyword>
<feature type="binding site" evidence="5">
    <location>
        <begin position="13"/>
        <end position="18"/>
    </location>
    <ligand>
        <name>ATP</name>
        <dbReference type="ChEBI" id="CHEBI:30616"/>
    </ligand>
</feature>
<dbReference type="CDD" id="cd02022">
    <property type="entry name" value="DPCK"/>
    <property type="match status" value="1"/>
</dbReference>
<evidence type="ECO:0000256" key="2">
    <source>
        <dbReference type="ARBA" id="ARBA00022741"/>
    </source>
</evidence>
<dbReference type="Proteomes" id="UP000005316">
    <property type="component" value="Unassembled WGS sequence"/>
</dbReference>
<evidence type="ECO:0000256" key="3">
    <source>
        <dbReference type="ARBA" id="ARBA00022840"/>
    </source>
</evidence>
<keyword evidence="5" id="KW-0963">Cytoplasm</keyword>
<name>F9DW02_9BACL</name>
<dbReference type="HOGENOM" id="CLU_057180_0_0_9"/>
<dbReference type="GO" id="GO:0015937">
    <property type="term" value="P:coenzyme A biosynthetic process"/>
    <property type="evidence" value="ECO:0007669"/>
    <property type="project" value="UniProtKB-UniRule"/>
</dbReference>
<comment type="pathway">
    <text evidence="5">Cofactor biosynthesis; coenzyme A biosynthesis; CoA from (R)-pantothenate: step 5/5.</text>
</comment>
<dbReference type="AlphaFoldDB" id="F9DW02"/>
<dbReference type="Gene3D" id="3.40.50.300">
    <property type="entry name" value="P-loop containing nucleotide triphosphate hydrolases"/>
    <property type="match status" value="1"/>
</dbReference>
<evidence type="ECO:0000313" key="7">
    <source>
        <dbReference type="EMBL" id="EGQ22291.1"/>
    </source>
</evidence>
<dbReference type="PANTHER" id="PTHR10695:SF46">
    <property type="entry name" value="BIFUNCTIONAL COENZYME A SYNTHASE-RELATED"/>
    <property type="match status" value="1"/>
</dbReference>
<dbReference type="FunFam" id="3.40.50.300:FF:000485">
    <property type="entry name" value="Dephospho-CoA kinase CAB5"/>
    <property type="match status" value="1"/>
</dbReference>
<dbReference type="Pfam" id="PF01121">
    <property type="entry name" value="CoaE"/>
    <property type="match status" value="1"/>
</dbReference>
<dbReference type="UniPathway" id="UPA00241">
    <property type="reaction ID" value="UER00356"/>
</dbReference>
<reference evidence="7 8" key="1">
    <citation type="submission" date="2011-04" db="EMBL/GenBank/DDBJ databases">
        <authorList>
            <person name="Muzny D."/>
            <person name="Qin X."/>
            <person name="Deng J."/>
            <person name="Jiang H."/>
            <person name="Liu Y."/>
            <person name="Qu J."/>
            <person name="Song X.-Z."/>
            <person name="Zhang L."/>
            <person name="Thornton R."/>
            <person name="Coyle M."/>
            <person name="Francisco L."/>
            <person name="Jackson L."/>
            <person name="Javaid M."/>
            <person name="Korchina V."/>
            <person name="Kovar C."/>
            <person name="Mata R."/>
            <person name="Mathew T."/>
            <person name="Ngo R."/>
            <person name="Nguyen L."/>
            <person name="Nguyen N."/>
            <person name="Okwuonu G."/>
            <person name="Ongeri F."/>
            <person name="Pham C."/>
            <person name="Simmons D."/>
            <person name="Wilczek-Boney K."/>
            <person name="Hale W."/>
            <person name="Jakkamsetti A."/>
            <person name="Pham P."/>
            <person name="Ruth R."/>
            <person name="San Lucas F."/>
            <person name="Warren J."/>
            <person name="Zhang J."/>
            <person name="Zhao Z."/>
            <person name="Zhou C."/>
            <person name="Zhu D."/>
            <person name="Lee S."/>
            <person name="Bess C."/>
            <person name="Blankenburg K."/>
            <person name="Forbes L."/>
            <person name="Fu Q."/>
            <person name="Gubbala S."/>
            <person name="Hirani K."/>
            <person name="Jayaseelan J.C."/>
            <person name="Lara F."/>
            <person name="Munidasa M."/>
            <person name="Palculict T."/>
            <person name="Patil S."/>
            <person name="Pu L.-L."/>
            <person name="Saada N."/>
            <person name="Tang L."/>
            <person name="Weissenberger G."/>
            <person name="Zhu Y."/>
            <person name="Hemphill L."/>
            <person name="Shang Y."/>
            <person name="Youmans B."/>
            <person name="Ayvaz T."/>
            <person name="Ross M."/>
            <person name="Santibanez J."/>
            <person name="Aqrawi P."/>
            <person name="Gross S."/>
            <person name="Joshi V."/>
            <person name="Fowler G."/>
            <person name="Nazareth L."/>
            <person name="Reid J."/>
            <person name="Worley K."/>
            <person name="Petrosino J."/>
            <person name="Highlander S."/>
            <person name="Gibbs R."/>
        </authorList>
    </citation>
    <scope>NUCLEOTIDE SEQUENCE [LARGE SCALE GENOMIC DNA]</scope>
    <source>
        <strain evidence="7 8">2681</strain>
    </source>
</reference>
<dbReference type="GO" id="GO:0005737">
    <property type="term" value="C:cytoplasm"/>
    <property type="evidence" value="ECO:0007669"/>
    <property type="project" value="UniProtKB-SubCell"/>
</dbReference>
<proteinExistence type="inferred from homology"/>
<dbReference type="InterPro" id="IPR001977">
    <property type="entry name" value="Depp_CoAkinase"/>
</dbReference>
<evidence type="ECO:0000256" key="4">
    <source>
        <dbReference type="ARBA" id="ARBA00022993"/>
    </source>
</evidence>
<organism evidence="7 8">
    <name type="scientific">Sporosarcina newyorkensis 2681</name>
    <dbReference type="NCBI Taxonomy" id="1027292"/>
    <lineage>
        <taxon>Bacteria</taxon>
        <taxon>Bacillati</taxon>
        <taxon>Bacillota</taxon>
        <taxon>Bacilli</taxon>
        <taxon>Bacillales</taxon>
        <taxon>Caryophanaceae</taxon>
        <taxon>Sporosarcina</taxon>
    </lineage>
</organism>
<keyword evidence="5 7" id="KW-0808">Transferase</keyword>
<gene>
    <name evidence="5 7" type="primary">coaE</name>
    <name evidence="7" type="ORF">HMPREF9372_2983</name>
</gene>
<dbReference type="GO" id="GO:0005524">
    <property type="term" value="F:ATP binding"/>
    <property type="evidence" value="ECO:0007669"/>
    <property type="project" value="UniProtKB-UniRule"/>
</dbReference>
<dbReference type="PROSITE" id="PS51219">
    <property type="entry name" value="DPCK"/>
    <property type="match status" value="1"/>
</dbReference>
<dbReference type="EMBL" id="AFPZ01000096">
    <property type="protein sequence ID" value="EGQ22291.1"/>
    <property type="molecule type" value="Genomic_DNA"/>
</dbReference>